<dbReference type="InterPro" id="IPR053927">
    <property type="entry name" value="FlgK_helical"/>
</dbReference>
<comment type="similarity">
    <text evidence="3">Belongs to the flagella basal body rod proteins family.</text>
</comment>
<sequence length="484" mass="50303">MSIAKALSNAVTGLAATSRGTETVAANIANVMTPGYARREMSLSAQSLGGQSGGVRIDGVNRIVNTALLSEARLSYAARSGSSDLAAFFNMVENAVGLPGETSAISTALTQFETALIDAASRPDEDLRLLKVVEAAESLTDRLQQASRTVQDARTAADISIDTQITALQSGLEKVAKLNKQIAGFSSSGQDISSLHDERQAVIDSISDIVPLRVVSRDAGRVSVFTAEGAVLLDGLTPAQLSFTPAGQFTADMTLGTAGVGGIVFNGDEISGSGLRLFEGGSLSAAFAIRDSHAPQIQAELDSLAYDIYHRFADPATDPSLAPGQPGLFTDAGTIAAPLPSLGFAARISINATVTPAGGDIWRLRAGINAAGPGPVGDASLLDGMSRALKAVHALPPGGHLSGRHDASGFFAKLESQIAGRRISAEADATLHETRAVSLSERLMADGVDTDSEMQRLLQYEQAYAANARVIQAIDEMMNTILRV</sequence>
<evidence type="ECO:0000259" key="9">
    <source>
        <dbReference type="Pfam" id="PF22638"/>
    </source>
</evidence>
<keyword evidence="5" id="KW-0964">Secreted</keyword>
<keyword evidence="10" id="KW-0969">Cilium</keyword>
<accession>A0A2K9F095</accession>
<feature type="domain" description="Flagellar hook-associated protein FlgK helical" evidence="9">
    <location>
        <begin position="101"/>
        <end position="312"/>
    </location>
</feature>
<keyword evidence="11" id="KW-1185">Reference proteome</keyword>
<evidence type="ECO:0000256" key="5">
    <source>
        <dbReference type="ARBA" id="ARBA00022525"/>
    </source>
</evidence>
<keyword evidence="6" id="KW-0975">Bacterial flagellum</keyword>
<dbReference type="SUPFAM" id="SSF64518">
    <property type="entry name" value="Phase 1 flagellin"/>
    <property type="match status" value="1"/>
</dbReference>
<organism evidence="10 11">
    <name type="scientific">Paracoccus tegillarcae</name>
    <dbReference type="NCBI Taxonomy" id="1529068"/>
    <lineage>
        <taxon>Bacteria</taxon>
        <taxon>Pseudomonadati</taxon>
        <taxon>Pseudomonadota</taxon>
        <taxon>Alphaproteobacteria</taxon>
        <taxon>Rhodobacterales</taxon>
        <taxon>Paracoccaceae</taxon>
        <taxon>Paracoccus</taxon>
    </lineage>
</organism>
<dbReference type="GO" id="GO:0005198">
    <property type="term" value="F:structural molecule activity"/>
    <property type="evidence" value="ECO:0007669"/>
    <property type="project" value="InterPro"/>
</dbReference>
<dbReference type="AlphaFoldDB" id="A0A2K9F095"/>
<keyword evidence="10" id="KW-0966">Cell projection</keyword>
<dbReference type="InterPro" id="IPR010930">
    <property type="entry name" value="Flg_bb/hook_C_dom"/>
</dbReference>
<keyword evidence="10" id="KW-0282">Flagellum</keyword>
<protein>
    <recommendedName>
        <fullName evidence="4">Flagellar hook-associated protein 1</fullName>
    </recommendedName>
</protein>
<dbReference type="InterPro" id="IPR001444">
    <property type="entry name" value="Flag_bb_rod_N"/>
</dbReference>
<evidence type="ECO:0000313" key="11">
    <source>
        <dbReference type="Proteomes" id="UP000233742"/>
    </source>
</evidence>
<gene>
    <name evidence="10" type="ORF">CUV01_03450</name>
</gene>
<dbReference type="Pfam" id="PF22638">
    <property type="entry name" value="FlgK_D1"/>
    <property type="match status" value="1"/>
</dbReference>
<dbReference type="PANTHER" id="PTHR30033:SF2">
    <property type="entry name" value="FLAGELLAR HOOK PROTEIN"/>
    <property type="match status" value="1"/>
</dbReference>
<name>A0A2K9F095_9RHOB</name>
<reference evidence="10 11" key="1">
    <citation type="submission" date="2017-12" db="EMBL/GenBank/DDBJ databases">
        <authorList>
            <person name="Hurst M.R.H."/>
        </authorList>
    </citation>
    <scope>NUCLEOTIDE SEQUENCE [LARGE SCALE GENOMIC DNA]</scope>
    <source>
        <strain evidence="10 11">BM15</strain>
    </source>
</reference>
<evidence type="ECO:0000256" key="2">
    <source>
        <dbReference type="ARBA" id="ARBA00004613"/>
    </source>
</evidence>
<dbReference type="GO" id="GO:0009425">
    <property type="term" value="C:bacterial-type flagellum basal body"/>
    <property type="evidence" value="ECO:0007669"/>
    <property type="project" value="UniProtKB-SubCell"/>
</dbReference>
<evidence type="ECO:0000256" key="6">
    <source>
        <dbReference type="ARBA" id="ARBA00023143"/>
    </source>
</evidence>
<dbReference type="EMBL" id="CP025408">
    <property type="protein sequence ID" value="AUH32561.1"/>
    <property type="molecule type" value="Genomic_DNA"/>
</dbReference>
<comment type="subcellular location">
    <subcellularLocation>
        <location evidence="1">Bacterial flagellum basal body</location>
    </subcellularLocation>
    <subcellularLocation>
        <location evidence="2">Secreted</location>
    </subcellularLocation>
</comment>
<dbReference type="InterPro" id="IPR002371">
    <property type="entry name" value="FlgK"/>
</dbReference>
<evidence type="ECO:0000259" key="8">
    <source>
        <dbReference type="Pfam" id="PF06429"/>
    </source>
</evidence>
<evidence type="ECO:0000256" key="4">
    <source>
        <dbReference type="ARBA" id="ARBA00016244"/>
    </source>
</evidence>
<evidence type="ECO:0000256" key="1">
    <source>
        <dbReference type="ARBA" id="ARBA00004117"/>
    </source>
</evidence>
<dbReference type="NCBIfam" id="TIGR02492">
    <property type="entry name" value="flgK_ends"/>
    <property type="match status" value="1"/>
</dbReference>
<dbReference type="GO" id="GO:0044780">
    <property type="term" value="P:bacterial-type flagellum assembly"/>
    <property type="evidence" value="ECO:0007669"/>
    <property type="project" value="InterPro"/>
</dbReference>
<dbReference type="KEGG" id="paro:CUV01_03450"/>
<evidence type="ECO:0000256" key="3">
    <source>
        <dbReference type="ARBA" id="ARBA00009677"/>
    </source>
</evidence>
<dbReference type="GO" id="GO:0005576">
    <property type="term" value="C:extracellular region"/>
    <property type="evidence" value="ECO:0007669"/>
    <property type="project" value="UniProtKB-SubCell"/>
</dbReference>
<proteinExistence type="inferred from homology"/>
<dbReference type="Pfam" id="PF00460">
    <property type="entry name" value="Flg_bb_rod"/>
    <property type="match status" value="1"/>
</dbReference>
<feature type="domain" description="Flagellar basal-body/hook protein C-terminal" evidence="8">
    <location>
        <begin position="447"/>
        <end position="483"/>
    </location>
</feature>
<dbReference type="Proteomes" id="UP000233742">
    <property type="component" value="Chromosome"/>
</dbReference>
<evidence type="ECO:0000313" key="10">
    <source>
        <dbReference type="EMBL" id="AUH32561.1"/>
    </source>
</evidence>
<dbReference type="GO" id="GO:0009424">
    <property type="term" value="C:bacterial-type flagellum hook"/>
    <property type="evidence" value="ECO:0007669"/>
    <property type="project" value="InterPro"/>
</dbReference>
<feature type="domain" description="Flagellar basal body rod protein N-terminal" evidence="7">
    <location>
        <begin position="8"/>
        <end position="36"/>
    </location>
</feature>
<dbReference type="PANTHER" id="PTHR30033">
    <property type="entry name" value="FLAGELLAR HOOK-ASSOCIATED PROTEIN 1"/>
    <property type="match status" value="1"/>
</dbReference>
<dbReference type="Pfam" id="PF06429">
    <property type="entry name" value="Flg_bbr_C"/>
    <property type="match status" value="1"/>
</dbReference>
<evidence type="ECO:0000259" key="7">
    <source>
        <dbReference type="Pfam" id="PF00460"/>
    </source>
</evidence>